<comment type="caution">
    <text evidence="1">The sequence shown here is derived from an EMBL/GenBank/DDBJ whole genome shotgun (WGS) entry which is preliminary data.</text>
</comment>
<evidence type="ECO:0000313" key="1">
    <source>
        <dbReference type="EMBL" id="MBB5032078.1"/>
    </source>
</evidence>
<dbReference type="RefSeq" id="WP_184339020.1">
    <property type="nucleotide sequence ID" value="NZ_JACHIG010000003.1"/>
</dbReference>
<evidence type="ECO:0008006" key="3">
    <source>
        <dbReference type="Google" id="ProtNLM"/>
    </source>
</evidence>
<sequence length="175" mass="18432">MRSLLIPAFIALFSLTTLVRGEEGTLSVNGLAFKFASPWAEVQSTGMFRAGTLAATVDGAEKPVEAIFYSFPGPGGGGDTEANVKRWLGQFQGTPESKREELDAGGSKITLVTATGTYNDGPPMGAKTPRENYTLIAAIVPSGESNIFVKLTGPKDAIAKLAEGFKKMVLSPFAK</sequence>
<dbReference type="Proteomes" id="UP000590740">
    <property type="component" value="Unassembled WGS sequence"/>
</dbReference>
<reference evidence="1 2" key="1">
    <citation type="submission" date="2020-08" db="EMBL/GenBank/DDBJ databases">
        <title>Genomic Encyclopedia of Type Strains, Phase IV (KMG-IV): sequencing the most valuable type-strain genomes for metagenomic binning, comparative biology and taxonomic classification.</title>
        <authorList>
            <person name="Goeker M."/>
        </authorList>
    </citation>
    <scope>NUCLEOTIDE SEQUENCE [LARGE SCALE GENOMIC DNA]</scope>
    <source>
        <strain evidence="1 2">DSM 12252</strain>
    </source>
</reference>
<dbReference type="AlphaFoldDB" id="A0A7W7Y9E5"/>
<organism evidence="1 2">
    <name type="scientific">Prosthecobacter vanneervenii</name>
    <dbReference type="NCBI Taxonomy" id="48466"/>
    <lineage>
        <taxon>Bacteria</taxon>
        <taxon>Pseudomonadati</taxon>
        <taxon>Verrucomicrobiota</taxon>
        <taxon>Verrucomicrobiia</taxon>
        <taxon>Verrucomicrobiales</taxon>
        <taxon>Verrucomicrobiaceae</taxon>
        <taxon>Prosthecobacter</taxon>
    </lineage>
</organism>
<protein>
    <recommendedName>
        <fullName evidence="3">PsbP C-terminal domain-containing protein</fullName>
    </recommendedName>
</protein>
<proteinExistence type="predicted"/>
<keyword evidence="2" id="KW-1185">Reference proteome</keyword>
<name>A0A7W7Y9E5_9BACT</name>
<evidence type="ECO:0000313" key="2">
    <source>
        <dbReference type="Proteomes" id="UP000590740"/>
    </source>
</evidence>
<gene>
    <name evidence="1" type="ORF">HNQ65_001655</name>
</gene>
<accession>A0A7W7Y9E5</accession>
<dbReference type="EMBL" id="JACHIG010000003">
    <property type="protein sequence ID" value="MBB5032078.1"/>
    <property type="molecule type" value="Genomic_DNA"/>
</dbReference>